<accession>A0A8K0HSI8</accession>
<evidence type="ECO:0000313" key="1">
    <source>
        <dbReference type="EMBL" id="KAF3457704.1"/>
    </source>
</evidence>
<organism evidence="1 2">
    <name type="scientific">Rhamnella rubrinervis</name>
    <dbReference type="NCBI Taxonomy" id="2594499"/>
    <lineage>
        <taxon>Eukaryota</taxon>
        <taxon>Viridiplantae</taxon>
        <taxon>Streptophyta</taxon>
        <taxon>Embryophyta</taxon>
        <taxon>Tracheophyta</taxon>
        <taxon>Spermatophyta</taxon>
        <taxon>Magnoliopsida</taxon>
        <taxon>eudicotyledons</taxon>
        <taxon>Gunneridae</taxon>
        <taxon>Pentapetalae</taxon>
        <taxon>rosids</taxon>
        <taxon>fabids</taxon>
        <taxon>Rosales</taxon>
        <taxon>Rhamnaceae</taxon>
        <taxon>rhamnoid group</taxon>
        <taxon>Rhamneae</taxon>
        <taxon>Rhamnella</taxon>
    </lineage>
</organism>
<name>A0A8K0HSI8_9ROSA</name>
<dbReference type="EMBL" id="VOIH02000001">
    <property type="protein sequence ID" value="KAF3457704.1"/>
    <property type="molecule type" value="Genomic_DNA"/>
</dbReference>
<gene>
    <name evidence="1" type="ORF">FNV43_RR02362</name>
</gene>
<evidence type="ECO:0000313" key="2">
    <source>
        <dbReference type="Proteomes" id="UP000796880"/>
    </source>
</evidence>
<dbReference type="Proteomes" id="UP000796880">
    <property type="component" value="Unassembled WGS sequence"/>
</dbReference>
<reference evidence="1" key="1">
    <citation type="submission" date="2020-03" db="EMBL/GenBank/DDBJ databases">
        <title>A high-quality chromosome-level genome assembly of a woody plant with both climbing and erect habits, Rhamnella rubrinervis.</title>
        <authorList>
            <person name="Lu Z."/>
            <person name="Yang Y."/>
            <person name="Zhu X."/>
            <person name="Sun Y."/>
        </authorList>
    </citation>
    <scope>NUCLEOTIDE SEQUENCE</scope>
    <source>
        <strain evidence="1">BYM</strain>
        <tissue evidence="1">Leaf</tissue>
    </source>
</reference>
<sequence>MTSPEFVEEMPMRIRNKMVIEKRGSVAETTEVPNFIFLAVGEEDLGGSHEVELCISDPLEKTDEEILEPSLFEQNMGHHLQ</sequence>
<keyword evidence="2" id="KW-1185">Reference proteome</keyword>
<dbReference type="AlphaFoldDB" id="A0A8K0HSI8"/>
<comment type="caution">
    <text evidence="1">The sequence shown here is derived from an EMBL/GenBank/DDBJ whole genome shotgun (WGS) entry which is preliminary data.</text>
</comment>
<protein>
    <submittedName>
        <fullName evidence="1">Uncharacterized protein</fullName>
    </submittedName>
</protein>
<proteinExistence type="predicted"/>